<evidence type="ECO:0000256" key="2">
    <source>
        <dbReference type="ARBA" id="ARBA00022448"/>
    </source>
</evidence>
<evidence type="ECO:0000256" key="5">
    <source>
        <dbReference type="ARBA" id="ARBA00022692"/>
    </source>
</evidence>
<keyword evidence="4" id="KW-0433">Leucine-rich repeat</keyword>
<evidence type="ECO:0000256" key="10">
    <source>
        <dbReference type="ARBA" id="ARBA00023136"/>
    </source>
</evidence>
<dbReference type="eggNOG" id="KOG0619">
    <property type="taxonomic scope" value="Eukaryota"/>
</dbReference>
<feature type="chain" id="PRO_5003288348" evidence="15">
    <location>
        <begin position="27"/>
        <end position="1127"/>
    </location>
</feature>
<evidence type="ECO:0000256" key="7">
    <source>
        <dbReference type="ARBA" id="ARBA00022737"/>
    </source>
</evidence>
<dbReference type="InterPro" id="IPR051432">
    <property type="entry name" value="KCNMA1_auxiliary"/>
</dbReference>
<dbReference type="InterPro" id="IPR003591">
    <property type="entry name" value="Leu-rich_rpt_typical-subtyp"/>
</dbReference>
<dbReference type="Gene3D" id="3.80.10.10">
    <property type="entry name" value="Ribonuclease Inhibitor"/>
    <property type="match status" value="4"/>
</dbReference>
<dbReference type="SUPFAM" id="SSF52058">
    <property type="entry name" value="L domain-like"/>
    <property type="match status" value="1"/>
</dbReference>
<comment type="subcellular location">
    <subcellularLocation>
        <location evidence="1">Cell membrane</location>
        <topology evidence="1">Single-pass membrane protein</topology>
    </subcellularLocation>
</comment>
<evidence type="ECO:0000256" key="6">
    <source>
        <dbReference type="ARBA" id="ARBA00022729"/>
    </source>
</evidence>
<evidence type="ECO:0000256" key="15">
    <source>
        <dbReference type="SAM" id="SignalP"/>
    </source>
</evidence>
<dbReference type="SMART" id="SM00364">
    <property type="entry name" value="LRR_BAC"/>
    <property type="match status" value="7"/>
</dbReference>
<dbReference type="Pfam" id="PF13855">
    <property type="entry name" value="LRR_8"/>
    <property type="match status" value="4"/>
</dbReference>
<evidence type="ECO:0000256" key="8">
    <source>
        <dbReference type="ARBA" id="ARBA00022989"/>
    </source>
</evidence>
<feature type="signal peptide" evidence="15">
    <location>
        <begin position="1"/>
        <end position="26"/>
    </location>
</feature>
<dbReference type="STRING" id="946362.F2U313"/>
<keyword evidence="17" id="KW-1185">Reference proteome</keyword>
<evidence type="ECO:0000256" key="4">
    <source>
        <dbReference type="ARBA" id="ARBA00022614"/>
    </source>
</evidence>
<keyword evidence="2" id="KW-0813">Transport</keyword>
<dbReference type="GO" id="GO:0005886">
    <property type="term" value="C:plasma membrane"/>
    <property type="evidence" value="ECO:0007669"/>
    <property type="project" value="UniProtKB-SubCell"/>
</dbReference>
<dbReference type="SMART" id="SM00365">
    <property type="entry name" value="LRR_SD22"/>
    <property type="match status" value="9"/>
</dbReference>
<dbReference type="GO" id="GO:0034220">
    <property type="term" value="P:monoatomic ion transmembrane transport"/>
    <property type="evidence" value="ECO:0007669"/>
    <property type="project" value="UniProtKB-KW"/>
</dbReference>
<accession>F2U313</accession>
<dbReference type="SUPFAM" id="SSF52047">
    <property type="entry name" value="RNI-like"/>
    <property type="match status" value="1"/>
</dbReference>
<dbReference type="RefSeq" id="XP_004996190.1">
    <property type="nucleotide sequence ID" value="XM_004996133.1"/>
</dbReference>
<keyword evidence="8" id="KW-1133">Transmembrane helix</keyword>
<evidence type="ECO:0000256" key="9">
    <source>
        <dbReference type="ARBA" id="ARBA00023065"/>
    </source>
</evidence>
<dbReference type="AlphaFoldDB" id="F2U313"/>
<name>F2U313_SALR5</name>
<keyword evidence="9" id="KW-0406">Ion transport</keyword>
<dbReference type="FunFam" id="3.80.10.10:FF:000770">
    <property type="entry name" value="Uncharacterized protein"/>
    <property type="match status" value="2"/>
</dbReference>
<evidence type="ECO:0000256" key="1">
    <source>
        <dbReference type="ARBA" id="ARBA00004162"/>
    </source>
</evidence>
<dbReference type="OrthoDB" id="676979at2759"/>
<evidence type="ECO:0000256" key="14">
    <source>
        <dbReference type="SAM" id="MobiDB-lite"/>
    </source>
</evidence>
<organism evidence="17">
    <name type="scientific">Salpingoeca rosetta (strain ATCC 50818 / BSB-021)</name>
    <dbReference type="NCBI Taxonomy" id="946362"/>
    <lineage>
        <taxon>Eukaryota</taxon>
        <taxon>Choanoflagellata</taxon>
        <taxon>Craspedida</taxon>
        <taxon>Salpingoecidae</taxon>
        <taxon>Salpingoeca</taxon>
    </lineage>
</organism>
<dbReference type="InterPro" id="IPR001611">
    <property type="entry name" value="Leu-rich_rpt"/>
</dbReference>
<dbReference type="SMART" id="SM00369">
    <property type="entry name" value="LRR_TYP"/>
    <property type="match status" value="18"/>
</dbReference>
<feature type="region of interest" description="Disordered" evidence="14">
    <location>
        <begin position="124"/>
        <end position="149"/>
    </location>
</feature>
<gene>
    <name evidence="16" type="ORF">PTSG_11905</name>
</gene>
<keyword evidence="7" id="KW-0677">Repeat</keyword>
<keyword evidence="5" id="KW-0812">Transmembrane</keyword>
<feature type="compositionally biased region" description="Pro residues" evidence="14">
    <location>
        <begin position="125"/>
        <end position="145"/>
    </location>
</feature>
<keyword evidence="11" id="KW-1015">Disulfide bond</keyword>
<protein>
    <submittedName>
        <fullName evidence="16">Uncharacterized protein</fullName>
    </submittedName>
</protein>
<dbReference type="EMBL" id="GL832960">
    <property type="protein sequence ID" value="EGD82007.1"/>
    <property type="molecule type" value="Genomic_DNA"/>
</dbReference>
<evidence type="ECO:0000256" key="11">
    <source>
        <dbReference type="ARBA" id="ARBA00023157"/>
    </source>
</evidence>
<dbReference type="InParanoid" id="F2U313"/>
<dbReference type="KEGG" id="sre:PTSG_11905"/>
<dbReference type="PANTHER" id="PTHR46473">
    <property type="entry name" value="GH08155P"/>
    <property type="match status" value="1"/>
</dbReference>
<keyword evidence="6 15" id="KW-0732">Signal</keyword>
<dbReference type="PROSITE" id="PS51450">
    <property type="entry name" value="LRR"/>
    <property type="match status" value="4"/>
</dbReference>
<evidence type="ECO:0000256" key="3">
    <source>
        <dbReference type="ARBA" id="ARBA00022475"/>
    </source>
</evidence>
<evidence type="ECO:0000313" key="16">
    <source>
        <dbReference type="EMBL" id="EGD82007.1"/>
    </source>
</evidence>
<keyword evidence="12" id="KW-0325">Glycoprotein</keyword>
<dbReference type="GeneID" id="16076777"/>
<proteinExistence type="predicted"/>
<dbReference type="PANTHER" id="PTHR46473:SF23">
    <property type="entry name" value="GH08155P"/>
    <property type="match status" value="1"/>
</dbReference>
<reference evidence="16" key="1">
    <citation type="submission" date="2009-08" db="EMBL/GenBank/DDBJ databases">
        <title>Annotation of Salpingoeca rosetta.</title>
        <authorList>
            <consortium name="The Broad Institute Genome Sequencing Platform"/>
            <person name="Russ C."/>
            <person name="Cuomo C."/>
            <person name="Burger G."/>
            <person name="Gray M.W."/>
            <person name="Holland P.W.H."/>
            <person name="King N."/>
            <person name="Lang F.B.F."/>
            <person name="Roger A.J."/>
            <person name="Ruiz-Trillo I."/>
            <person name="Young S.K."/>
            <person name="Zeng Q."/>
            <person name="Gargeya S."/>
            <person name="Alvarado L."/>
            <person name="Berlin A."/>
            <person name="Chapman S.B."/>
            <person name="Chen Z."/>
            <person name="Freedman E."/>
            <person name="Gellesch M."/>
            <person name="Goldberg J."/>
            <person name="Griggs A."/>
            <person name="Gujja S."/>
            <person name="Heilman E."/>
            <person name="Heiman D."/>
            <person name="Howarth C."/>
            <person name="Mehta T."/>
            <person name="Neiman D."/>
            <person name="Pearson M."/>
            <person name="Roberts A."/>
            <person name="Saif S."/>
            <person name="Shea T."/>
            <person name="Shenoy N."/>
            <person name="Sisk P."/>
            <person name="Stolte C."/>
            <person name="Sykes S."/>
            <person name="White J."/>
            <person name="Yandava C."/>
            <person name="Haas B."/>
            <person name="Nusbaum C."/>
            <person name="Birren B."/>
        </authorList>
    </citation>
    <scope>NUCLEOTIDE SEQUENCE [LARGE SCALE GENOMIC DNA]</scope>
    <source>
        <strain evidence="16">ATCC 50818</strain>
    </source>
</reference>
<dbReference type="PRINTS" id="PR00019">
    <property type="entry name" value="LEURICHRPT"/>
</dbReference>
<sequence length="1127" mass="123805">MTRLMAGKTIAVLCLVVAVITPPSAAALAAPTTANAANATTETAAWLLSGPCSRAQQEPTAWVGVGCSAQADSCTSVRSSIHALLRSIQSREQHCASSGNGDSEKNGSTELSHLRTIEAFVNQYCPPPTPPSSPPPAPPRLPTQPPRDLELEVQRVRRASTTTKLTTTTTTTSTTTTVSTRRARRFTNRAVVCTLTRSLSTPYDCTNPRRDAVRMLLKIEGNGSPLPSWDESSQLTFQSNTVNPTTPTNLIIEGSVFLEDLVWLLQFRWDTVTNITIRGYEGVEFPLAVLNAMTNVHTIDLAGNDITRLVPTNAAVDNKNFTLGDSITTLDVTRNSLSELPQATLAAMPNLTHLTWDGNQLAEIEPGVFAATTNLTTLSLRDNRILNVVAGTFAHLNSLRDLDLSDNRISSVAVDAFAGLFSVVVLHLNDNRISSVVAHTFADLVSLRELDLSNNRISSIAAFAFAGLTSLVELHLGNNTVFEVVADAFADLSSLPKLDLSNNRISNVSALAFADLTSLTELRLSNNRISSIVENAFSGLTSLMTLDVHFNRISTLDENALISTFKLESLNLDHNPVDTFPPRLFVNLTRLSHLRLTSTRATTLPTSLFEHNTRLRELWLFHNRFTEIEVGTFDKLTRLVFLTLTGNDITHLPSMLFARLTRLKELYISNNDVRTVDPNAFRGLESLTTLTLVRNRINDLHADTFTTATALENVDLSDNDLTILDHNLFGSSPRLTELVLSGNHLTQFDHLPLPGLKALRIHDNPLVEQPDTGIFPSLATLSMNNHHVPWVNFTLVFVLPYLTTLEMSADPSFGVARMLPIPEIEARTISATPVNNDDSASGDHNSLLPLRVLDVRNIELLSQFDQVARSHRLRLTRFAAGWPGMTNATIPSDLLCHALDNIVDEFTLTNTGYTSIDLCPNNEFRAVFLHENAHLHTVHIHNPLQQLSLFRSEKMETLLLPRADVIDLSYTNVAAISQLCQEWGLRALFYRGVRNPLLKERGQELLRRCLRNAEVATADGCGTSTKSRTKCAAQPSSRHSNFKERIAPICTAAQLCLSSQCRTRLCSAALTFSTRTCGPLINRRRSSPNLPTISAANVATGTLFVVASVWKRQKTSLAWLLALYLAA</sequence>
<dbReference type="Proteomes" id="UP000007799">
    <property type="component" value="Unassembled WGS sequence"/>
</dbReference>
<evidence type="ECO:0000313" key="17">
    <source>
        <dbReference type="Proteomes" id="UP000007799"/>
    </source>
</evidence>
<keyword evidence="3" id="KW-1003">Cell membrane</keyword>
<evidence type="ECO:0000256" key="13">
    <source>
        <dbReference type="ARBA" id="ARBA00023303"/>
    </source>
</evidence>
<dbReference type="InterPro" id="IPR032675">
    <property type="entry name" value="LRR_dom_sf"/>
</dbReference>
<keyword evidence="13" id="KW-0407">Ion channel</keyword>
<keyword evidence="10" id="KW-0472">Membrane</keyword>
<dbReference type="Pfam" id="PF13516">
    <property type="entry name" value="LRR_6"/>
    <property type="match status" value="1"/>
</dbReference>
<evidence type="ECO:0000256" key="12">
    <source>
        <dbReference type="ARBA" id="ARBA00023180"/>
    </source>
</evidence>